<organism evidence="4 5">
    <name type="scientific">Pseudenterobacter timonensis</name>
    <dbReference type="NCBI Taxonomy" id="1755099"/>
    <lineage>
        <taxon>Bacteria</taxon>
        <taxon>Pseudomonadati</taxon>
        <taxon>Pseudomonadota</taxon>
        <taxon>Gammaproteobacteria</taxon>
        <taxon>Enterobacterales</taxon>
        <taxon>Enterobacteriaceae</taxon>
        <taxon>Pseudenterobacter</taxon>
    </lineage>
</organism>
<dbReference type="InterPro" id="IPR011010">
    <property type="entry name" value="DNA_brk_join_enz"/>
</dbReference>
<dbReference type="InterPro" id="IPR050090">
    <property type="entry name" value="Tyrosine_recombinase_XerCD"/>
</dbReference>
<dbReference type="InterPro" id="IPR013762">
    <property type="entry name" value="Integrase-like_cat_sf"/>
</dbReference>
<dbReference type="Pfam" id="PF00589">
    <property type="entry name" value="Phage_integrase"/>
    <property type="match status" value="1"/>
</dbReference>
<dbReference type="EMBL" id="JBFZPZ010000030">
    <property type="protein sequence ID" value="MEX9254962.1"/>
    <property type="molecule type" value="Genomic_DNA"/>
</dbReference>
<evidence type="ECO:0000313" key="4">
    <source>
        <dbReference type="EMBL" id="MEX9254962.1"/>
    </source>
</evidence>
<comment type="caution">
    <text evidence="4">The sequence shown here is derived from an EMBL/GenBank/DDBJ whole genome shotgun (WGS) entry which is preliminary data.</text>
</comment>
<evidence type="ECO:0000256" key="2">
    <source>
        <dbReference type="ARBA" id="ARBA00023172"/>
    </source>
</evidence>
<dbReference type="RefSeq" id="WP_369499036.1">
    <property type="nucleotide sequence ID" value="NZ_JBFZPZ010000030.1"/>
</dbReference>
<dbReference type="SUPFAM" id="SSF56349">
    <property type="entry name" value="DNA breaking-rejoining enzymes"/>
    <property type="match status" value="1"/>
</dbReference>
<feature type="domain" description="Tyr recombinase" evidence="3">
    <location>
        <begin position="2"/>
        <end position="182"/>
    </location>
</feature>
<dbReference type="Proteomes" id="UP001561463">
    <property type="component" value="Unassembled WGS sequence"/>
</dbReference>
<dbReference type="PANTHER" id="PTHR30349">
    <property type="entry name" value="PHAGE INTEGRASE-RELATED"/>
    <property type="match status" value="1"/>
</dbReference>
<dbReference type="PANTHER" id="PTHR30349:SF82">
    <property type="entry name" value="INTEGRASE_RECOMBINASE YOEC-RELATED"/>
    <property type="match status" value="1"/>
</dbReference>
<dbReference type="InterPro" id="IPR002104">
    <property type="entry name" value="Integrase_catalytic"/>
</dbReference>
<proteinExistence type="predicted"/>
<gene>
    <name evidence="4" type="ORF">AB7Z85_20960</name>
</gene>
<evidence type="ECO:0000256" key="1">
    <source>
        <dbReference type="ARBA" id="ARBA00022908"/>
    </source>
</evidence>
<dbReference type="Gene3D" id="1.10.443.10">
    <property type="entry name" value="Intergrase catalytic core"/>
    <property type="match status" value="1"/>
</dbReference>
<name>A0ABV4ACM2_9ENTR</name>
<protein>
    <submittedName>
        <fullName evidence="4">Tyrosine-type recombinase/integrase</fullName>
    </submittedName>
</protein>
<sequence length="189" mass="21062">MATTKIITQAEAFKLISWLESHNKQLFADVAITMASLCLRVGDTVNLKFSQFKEGNTLEVLESKTGKKKEIIVPAKVWEIVERRRQAFPKDEYVFTSHSNRASGKSPVSREQVNREIKQAAENVGIKGTVGCHSFRKFASTQIFEQSNGNLALAMKALNHSDPKVTMNYLKIDVKSVGAALANIWECST</sequence>
<dbReference type="PROSITE" id="PS51898">
    <property type="entry name" value="TYR_RECOMBINASE"/>
    <property type="match status" value="1"/>
</dbReference>
<accession>A0ABV4ACM2</accession>
<evidence type="ECO:0000313" key="5">
    <source>
        <dbReference type="Proteomes" id="UP001561463"/>
    </source>
</evidence>
<keyword evidence="2" id="KW-0233">DNA recombination</keyword>
<keyword evidence="1" id="KW-0229">DNA integration</keyword>
<reference evidence="4 5" key="1">
    <citation type="submission" date="2024-03" db="EMBL/GenBank/DDBJ databases">
        <title>Role of Flies in the Dissemination of Carbapenem-Resistant Enterobacteriaceae (CRE): An Epidemiological and Genomic Study in China.</title>
        <authorList>
            <person name="Chen K."/>
            <person name="Zhang R."/>
            <person name="Chen S."/>
        </authorList>
    </citation>
    <scope>NUCLEOTIDE SEQUENCE [LARGE SCALE GENOMIC DNA]</scope>
    <source>
        <strain evidence="5">fly-313</strain>
    </source>
</reference>
<keyword evidence="5" id="KW-1185">Reference proteome</keyword>
<evidence type="ECO:0000259" key="3">
    <source>
        <dbReference type="PROSITE" id="PS51898"/>
    </source>
</evidence>